<evidence type="ECO:0000313" key="6">
    <source>
        <dbReference type="Proteomes" id="UP000321580"/>
    </source>
</evidence>
<keyword evidence="6" id="KW-1185">Reference proteome</keyword>
<dbReference type="Gene3D" id="1.10.10.10">
    <property type="entry name" value="Winged helix-like DNA-binding domain superfamily/Winged helix DNA-binding domain"/>
    <property type="match status" value="1"/>
</dbReference>
<keyword evidence="2" id="KW-0805">Transcription regulation</keyword>
<keyword evidence="4" id="KW-0804">Transcription</keyword>
<dbReference type="GO" id="GO:0045892">
    <property type="term" value="P:negative regulation of DNA-templated transcription"/>
    <property type="evidence" value="ECO:0007669"/>
    <property type="project" value="InterPro"/>
</dbReference>
<dbReference type="Gene3D" id="1.10.4040.10">
    <property type="entry name" value="Penicillinase repressor domain"/>
    <property type="match status" value="1"/>
</dbReference>
<reference evidence="5 6" key="1">
    <citation type="submission" date="2019-08" db="EMBL/GenBank/DDBJ databases">
        <title>Genome of Phaeodactylibacter luteus.</title>
        <authorList>
            <person name="Bowman J.P."/>
        </authorList>
    </citation>
    <scope>NUCLEOTIDE SEQUENCE [LARGE SCALE GENOMIC DNA]</scope>
    <source>
        <strain evidence="5 6">KCTC 42180</strain>
    </source>
</reference>
<gene>
    <name evidence="5" type="ORF">FRY97_07335</name>
</gene>
<evidence type="ECO:0000256" key="3">
    <source>
        <dbReference type="ARBA" id="ARBA00023125"/>
    </source>
</evidence>
<sequence>MEKKPWPRPTEAELEILQVLWARGASTVREVNEVLNANREVGYTTTLKLMQIMVEKGLAARDTSTRTHVYTAAVTEQDTQRQLLDKFVDTTFRGAAMKMVMQALGNHQASESELDEIKALIEQLESGQQSGGSGTEA</sequence>
<keyword evidence="3" id="KW-0238">DNA-binding</keyword>
<dbReference type="Pfam" id="PF03965">
    <property type="entry name" value="Penicillinase_R"/>
    <property type="match status" value="1"/>
</dbReference>
<dbReference type="RefSeq" id="WP_147166794.1">
    <property type="nucleotide sequence ID" value="NZ_VOOR01000011.1"/>
</dbReference>
<dbReference type="AlphaFoldDB" id="A0A5C6RR87"/>
<organism evidence="5 6">
    <name type="scientific">Phaeodactylibacter luteus</name>
    <dbReference type="NCBI Taxonomy" id="1564516"/>
    <lineage>
        <taxon>Bacteria</taxon>
        <taxon>Pseudomonadati</taxon>
        <taxon>Bacteroidota</taxon>
        <taxon>Saprospiria</taxon>
        <taxon>Saprospirales</taxon>
        <taxon>Haliscomenobacteraceae</taxon>
        <taxon>Phaeodactylibacter</taxon>
    </lineage>
</organism>
<evidence type="ECO:0000313" key="5">
    <source>
        <dbReference type="EMBL" id="TXB64499.1"/>
    </source>
</evidence>
<evidence type="ECO:0000256" key="2">
    <source>
        <dbReference type="ARBA" id="ARBA00023015"/>
    </source>
</evidence>
<evidence type="ECO:0000256" key="4">
    <source>
        <dbReference type="ARBA" id="ARBA00023163"/>
    </source>
</evidence>
<dbReference type="SUPFAM" id="SSF46785">
    <property type="entry name" value="Winged helix' DNA-binding domain"/>
    <property type="match status" value="1"/>
</dbReference>
<comment type="caution">
    <text evidence="5">The sequence shown here is derived from an EMBL/GenBank/DDBJ whole genome shotgun (WGS) entry which is preliminary data.</text>
</comment>
<dbReference type="InterPro" id="IPR036388">
    <property type="entry name" value="WH-like_DNA-bd_sf"/>
</dbReference>
<dbReference type="PIRSF" id="PIRSF019455">
    <property type="entry name" value="CopR_AtkY"/>
    <property type="match status" value="1"/>
</dbReference>
<dbReference type="OrthoDB" id="279010at2"/>
<name>A0A5C6RR87_9BACT</name>
<comment type="similarity">
    <text evidence="1">Belongs to the BlaI transcriptional regulatory family.</text>
</comment>
<evidence type="ECO:0000256" key="1">
    <source>
        <dbReference type="ARBA" id="ARBA00011046"/>
    </source>
</evidence>
<dbReference type="Proteomes" id="UP000321580">
    <property type="component" value="Unassembled WGS sequence"/>
</dbReference>
<proteinExistence type="inferred from homology"/>
<dbReference type="InterPro" id="IPR005650">
    <property type="entry name" value="BlaI_family"/>
</dbReference>
<protein>
    <submittedName>
        <fullName evidence="5">BlaI/MecI/CopY family transcriptional regulator</fullName>
    </submittedName>
</protein>
<accession>A0A5C6RR87</accession>
<dbReference type="InterPro" id="IPR036390">
    <property type="entry name" value="WH_DNA-bd_sf"/>
</dbReference>
<dbReference type="EMBL" id="VOOR01000011">
    <property type="protein sequence ID" value="TXB64499.1"/>
    <property type="molecule type" value="Genomic_DNA"/>
</dbReference>
<dbReference type="GO" id="GO:0003677">
    <property type="term" value="F:DNA binding"/>
    <property type="evidence" value="ECO:0007669"/>
    <property type="project" value="UniProtKB-KW"/>
</dbReference>